<name>A0AAD7ZV15_DIPPU</name>
<feature type="compositionally biased region" description="Basic and acidic residues" evidence="1">
    <location>
        <begin position="191"/>
        <end position="200"/>
    </location>
</feature>
<evidence type="ECO:0000313" key="3">
    <source>
        <dbReference type="Proteomes" id="UP001233999"/>
    </source>
</evidence>
<evidence type="ECO:0000313" key="2">
    <source>
        <dbReference type="EMBL" id="KAJ9586637.1"/>
    </source>
</evidence>
<dbReference type="AlphaFoldDB" id="A0AAD7ZV15"/>
<feature type="compositionally biased region" description="Gly residues" evidence="1">
    <location>
        <begin position="157"/>
        <end position="166"/>
    </location>
</feature>
<evidence type="ECO:0000256" key="1">
    <source>
        <dbReference type="SAM" id="MobiDB-lite"/>
    </source>
</evidence>
<reference evidence="2" key="2">
    <citation type="submission" date="2023-05" db="EMBL/GenBank/DDBJ databases">
        <authorList>
            <person name="Fouks B."/>
        </authorList>
    </citation>
    <scope>NUCLEOTIDE SEQUENCE</scope>
    <source>
        <strain evidence="2">Stay&amp;Tobe</strain>
        <tissue evidence="2">Testes</tissue>
    </source>
</reference>
<dbReference type="Proteomes" id="UP001233999">
    <property type="component" value="Unassembled WGS sequence"/>
</dbReference>
<accession>A0AAD7ZV15</accession>
<dbReference type="EMBL" id="JASPKZ010006856">
    <property type="protein sequence ID" value="KAJ9586637.1"/>
    <property type="molecule type" value="Genomic_DNA"/>
</dbReference>
<gene>
    <name evidence="2" type="ORF">L9F63_019787</name>
</gene>
<proteinExistence type="predicted"/>
<protein>
    <submittedName>
        <fullName evidence="2">Uncharacterized protein</fullName>
    </submittedName>
</protein>
<organism evidence="2 3">
    <name type="scientific">Diploptera punctata</name>
    <name type="common">Pacific beetle cockroach</name>
    <dbReference type="NCBI Taxonomy" id="6984"/>
    <lineage>
        <taxon>Eukaryota</taxon>
        <taxon>Metazoa</taxon>
        <taxon>Ecdysozoa</taxon>
        <taxon>Arthropoda</taxon>
        <taxon>Hexapoda</taxon>
        <taxon>Insecta</taxon>
        <taxon>Pterygota</taxon>
        <taxon>Neoptera</taxon>
        <taxon>Polyneoptera</taxon>
        <taxon>Dictyoptera</taxon>
        <taxon>Blattodea</taxon>
        <taxon>Blaberoidea</taxon>
        <taxon>Blaberidae</taxon>
        <taxon>Diplopterinae</taxon>
        <taxon>Diploptera</taxon>
    </lineage>
</organism>
<reference evidence="2" key="1">
    <citation type="journal article" date="2023" name="IScience">
        <title>Live-bearing cockroach genome reveals convergent evolutionary mechanisms linked to viviparity in insects and beyond.</title>
        <authorList>
            <person name="Fouks B."/>
            <person name="Harrison M.C."/>
            <person name="Mikhailova A.A."/>
            <person name="Marchal E."/>
            <person name="English S."/>
            <person name="Carruthers M."/>
            <person name="Jennings E.C."/>
            <person name="Chiamaka E.L."/>
            <person name="Frigard R.A."/>
            <person name="Pippel M."/>
            <person name="Attardo G.M."/>
            <person name="Benoit J.B."/>
            <person name="Bornberg-Bauer E."/>
            <person name="Tobe S.S."/>
        </authorList>
    </citation>
    <scope>NUCLEOTIDE SEQUENCE</scope>
    <source>
        <strain evidence="2">Stay&amp;Tobe</strain>
    </source>
</reference>
<feature type="non-terminal residue" evidence="2">
    <location>
        <position position="1"/>
    </location>
</feature>
<sequence>VRLWYAHDSSPVTIPSRKSCPCAVYRVKWSKLAIIRWPLWSQRKRTSVLSGLIHMQEVADSIPEKTPLTFQSSSIKSVRLNTTEQFSSSASEAVESSGNPFQLRRGNSSIRNMNKSAYILVFCLVLGLLITAEANPERYGEAGHSGNYKSAGHGGLDHGGNYGGGHGDSHGAHGNSGHGDNHGAHGNSGHGDNHGNEKHD</sequence>
<keyword evidence="3" id="KW-1185">Reference proteome</keyword>
<comment type="caution">
    <text evidence="2">The sequence shown here is derived from an EMBL/GenBank/DDBJ whole genome shotgun (WGS) entry which is preliminary data.</text>
</comment>
<feature type="region of interest" description="Disordered" evidence="1">
    <location>
        <begin position="157"/>
        <end position="200"/>
    </location>
</feature>